<dbReference type="PANTHER" id="PTHR33327:SF3">
    <property type="entry name" value="RNA-DIRECTED DNA POLYMERASE"/>
    <property type="match status" value="1"/>
</dbReference>
<dbReference type="Pfam" id="PF23055">
    <property type="entry name" value="DUF7041"/>
    <property type="match status" value="1"/>
</dbReference>
<reference evidence="3" key="1">
    <citation type="journal article" date="2014" name="PLoS ONE">
        <title>Transcriptome-Based Identification of ABC Transporters in the Western Tarnished Plant Bug Lygus hesperus.</title>
        <authorList>
            <person name="Hull J.J."/>
            <person name="Chaney K."/>
            <person name="Geib S.M."/>
            <person name="Fabrick J.A."/>
            <person name="Brent C.S."/>
            <person name="Walsh D."/>
            <person name="Lavine L.C."/>
        </authorList>
    </citation>
    <scope>NUCLEOTIDE SEQUENCE</scope>
</reference>
<evidence type="ECO:0000259" key="2">
    <source>
        <dbReference type="Pfam" id="PF23055"/>
    </source>
</evidence>
<dbReference type="GO" id="GO:0005524">
    <property type="term" value="F:ATP binding"/>
    <property type="evidence" value="ECO:0007669"/>
    <property type="project" value="UniProtKB-KW"/>
</dbReference>
<dbReference type="InterPro" id="IPR055469">
    <property type="entry name" value="DUF7041"/>
</dbReference>
<dbReference type="PANTHER" id="PTHR33327">
    <property type="entry name" value="ENDONUCLEASE"/>
    <property type="match status" value="1"/>
</dbReference>
<organism evidence="3">
    <name type="scientific">Lygus hesperus</name>
    <name type="common">Western plant bug</name>
    <dbReference type="NCBI Taxonomy" id="30085"/>
    <lineage>
        <taxon>Eukaryota</taxon>
        <taxon>Metazoa</taxon>
        <taxon>Ecdysozoa</taxon>
        <taxon>Arthropoda</taxon>
        <taxon>Hexapoda</taxon>
        <taxon>Insecta</taxon>
        <taxon>Pterygota</taxon>
        <taxon>Neoptera</taxon>
        <taxon>Paraneoptera</taxon>
        <taxon>Hemiptera</taxon>
        <taxon>Heteroptera</taxon>
        <taxon>Panheteroptera</taxon>
        <taxon>Cimicomorpha</taxon>
        <taxon>Miridae</taxon>
        <taxon>Mirini</taxon>
        <taxon>Lygus</taxon>
    </lineage>
</organism>
<reference evidence="3" key="2">
    <citation type="submission" date="2014-07" db="EMBL/GenBank/DDBJ databases">
        <authorList>
            <person name="Hull J."/>
        </authorList>
    </citation>
    <scope>NUCLEOTIDE SEQUENCE</scope>
</reference>
<keyword evidence="3" id="KW-0067">ATP-binding</keyword>
<feature type="non-terminal residue" evidence="3">
    <location>
        <position position="1"/>
    </location>
</feature>
<name>A0A0A9Z2L8_LYGHE</name>
<dbReference type="EMBL" id="GBHO01005513">
    <property type="protein sequence ID" value="JAG38091.1"/>
    <property type="molecule type" value="Transcribed_RNA"/>
</dbReference>
<evidence type="ECO:0000256" key="1">
    <source>
        <dbReference type="SAM" id="MobiDB-lite"/>
    </source>
</evidence>
<sequence>IWFHRLESGFRVKGIQDDTDQYDIVVSTLDNSVLTHVSDLLANPPTANKYTALKTRLIEAFVDSEDKQLQRLLKETVLGDRRPTHLLREMKELAGSKVSDDLLKSLWLQQMPSNVRTVLAVSGDQSLNALSVLADKILEICPTKNVCETTSNTFINPENPVYDTLLQKIETLSKQVEALSRGRSEYPSRTRTRSKSRNHDHSRTSSLDRNKTSKVAAGTWKCRFHFKFGKNPFRCESPCSYRNQKNENKSEN</sequence>
<protein>
    <submittedName>
        <fullName evidence="3">Putative ABC transporter ATP-binding protein YfmM</fullName>
    </submittedName>
</protein>
<proteinExistence type="predicted"/>
<feature type="domain" description="DUF7041" evidence="2">
    <location>
        <begin position="1"/>
        <end position="74"/>
    </location>
</feature>
<feature type="region of interest" description="Disordered" evidence="1">
    <location>
        <begin position="178"/>
        <end position="212"/>
    </location>
</feature>
<gene>
    <name evidence="3" type="primary">yfmM</name>
    <name evidence="3" type="ORF">CM83_3824</name>
</gene>
<accession>A0A0A9Z2L8</accession>
<dbReference type="AlphaFoldDB" id="A0A0A9Z2L8"/>
<keyword evidence="3" id="KW-0547">Nucleotide-binding</keyword>
<evidence type="ECO:0000313" key="3">
    <source>
        <dbReference type="EMBL" id="JAG38091.1"/>
    </source>
</evidence>
<feature type="compositionally biased region" description="Basic and acidic residues" evidence="1">
    <location>
        <begin position="197"/>
        <end position="211"/>
    </location>
</feature>